<organism evidence="2 3">
    <name type="scientific">Sphingomonas pokkalii</name>
    <dbReference type="NCBI Taxonomy" id="2175090"/>
    <lineage>
        <taxon>Bacteria</taxon>
        <taxon>Pseudomonadati</taxon>
        <taxon>Pseudomonadota</taxon>
        <taxon>Alphaproteobacteria</taxon>
        <taxon>Sphingomonadales</taxon>
        <taxon>Sphingomonadaceae</taxon>
        <taxon>Sphingomonas</taxon>
    </lineage>
</organism>
<dbReference type="NCBIfam" id="TIGR04433">
    <property type="entry name" value="UrcA_uranyl"/>
    <property type="match status" value="1"/>
</dbReference>
<dbReference type="PROSITE" id="PS51257">
    <property type="entry name" value="PROKAR_LIPOPROTEIN"/>
    <property type="match status" value="1"/>
</dbReference>
<dbReference type="EMBL" id="QENQ01000001">
    <property type="protein sequence ID" value="PVX29888.1"/>
    <property type="molecule type" value="Genomic_DNA"/>
</dbReference>
<dbReference type="AlphaFoldDB" id="A0A2U0SEU4"/>
<comment type="caution">
    <text evidence="2">The sequence shown here is derived from an EMBL/GenBank/DDBJ whole genome shotgun (WGS) entry which is preliminary data.</text>
</comment>
<protein>
    <submittedName>
        <fullName evidence="2">UrcA family protein</fullName>
    </submittedName>
</protein>
<feature type="signal peptide" evidence="1">
    <location>
        <begin position="1"/>
        <end position="20"/>
    </location>
</feature>
<evidence type="ECO:0000256" key="1">
    <source>
        <dbReference type="SAM" id="SignalP"/>
    </source>
</evidence>
<feature type="chain" id="PRO_5015606187" evidence="1">
    <location>
        <begin position="21"/>
        <end position="114"/>
    </location>
</feature>
<dbReference type="Proteomes" id="UP000245890">
    <property type="component" value="Unassembled WGS sequence"/>
</dbReference>
<dbReference type="RefSeq" id="WP_116469307.1">
    <property type="nucleotide sequence ID" value="NZ_QENQ01000001.1"/>
</dbReference>
<gene>
    <name evidence="2" type="ORF">DD559_11545</name>
</gene>
<name>A0A2U0SEU4_9SPHN</name>
<proteinExistence type="predicted"/>
<dbReference type="InterPro" id="IPR030972">
    <property type="entry name" value="UrcA_uranyl"/>
</dbReference>
<keyword evidence="3" id="KW-1185">Reference proteome</keyword>
<sequence length="114" mass="12089">MKLLVLPCAALLSACATPHAREATPHAREATPLRMAVGYGDLALETEAGRAALAARVAQAASVFCRAYDPLNPQTRFDAHLASKRHCPGAAAILLAQRMPASVRRAYQAGKRAK</sequence>
<evidence type="ECO:0000313" key="2">
    <source>
        <dbReference type="EMBL" id="PVX29888.1"/>
    </source>
</evidence>
<evidence type="ECO:0000313" key="3">
    <source>
        <dbReference type="Proteomes" id="UP000245890"/>
    </source>
</evidence>
<reference evidence="2 3" key="1">
    <citation type="submission" date="2018-05" db="EMBL/GenBank/DDBJ databases">
        <title>Description of Sphingomonas pokkalii sp nov, isolated from the rhizosphere of saline tolerant pokkali rice and its draft genome analysis.</title>
        <authorList>
            <person name="Menon R."/>
            <person name="Kumari S."/>
            <person name="Rameshkumar N."/>
        </authorList>
    </citation>
    <scope>NUCLEOTIDE SEQUENCE [LARGE SCALE GENOMIC DNA]</scope>
    <source>
        <strain evidence="2 3">L3B27</strain>
    </source>
</reference>
<keyword evidence="1" id="KW-0732">Signal</keyword>
<dbReference type="OrthoDB" id="7584340at2"/>
<accession>A0A2U0SEU4</accession>